<comment type="caution">
    <text evidence="7">The sequence shown here is derived from an EMBL/GenBank/DDBJ whole genome shotgun (WGS) entry which is preliminary data.</text>
</comment>
<comment type="subcellular location">
    <subcellularLocation>
        <location evidence="1">Mitochondrion membrane</location>
        <topology evidence="1">Multi-pass membrane protein</topology>
    </subcellularLocation>
</comment>
<gene>
    <name evidence="7" type="ORF">JKP88DRAFT_351441</name>
</gene>
<keyword evidence="2" id="KW-0812">Transmembrane</keyword>
<proteinExistence type="predicted"/>
<evidence type="ECO:0000256" key="2">
    <source>
        <dbReference type="ARBA" id="ARBA00022692"/>
    </source>
</evidence>
<feature type="region of interest" description="Disordered" evidence="6">
    <location>
        <begin position="814"/>
        <end position="841"/>
    </location>
</feature>
<dbReference type="PANTHER" id="PTHR28234:SF1">
    <property type="entry name" value="NUCLEAR CONTROL OF ATPASE PROTEIN 2"/>
    <property type="match status" value="1"/>
</dbReference>
<reference evidence="7" key="1">
    <citation type="submission" date="2021-02" db="EMBL/GenBank/DDBJ databases">
        <title>First Annotated Genome of the Yellow-green Alga Tribonema minus.</title>
        <authorList>
            <person name="Mahan K.M."/>
        </authorList>
    </citation>
    <scope>NUCLEOTIDE SEQUENCE</scope>
    <source>
        <strain evidence="7">UTEX B ZZ1240</strain>
    </source>
</reference>
<keyword evidence="4" id="KW-0496">Mitochondrion</keyword>
<evidence type="ECO:0000256" key="3">
    <source>
        <dbReference type="ARBA" id="ARBA00022989"/>
    </source>
</evidence>
<evidence type="ECO:0000313" key="8">
    <source>
        <dbReference type="Proteomes" id="UP000664859"/>
    </source>
</evidence>
<accession>A0A835YHP7</accession>
<keyword evidence="5" id="KW-0472">Membrane</keyword>
<feature type="region of interest" description="Disordered" evidence="6">
    <location>
        <begin position="685"/>
        <end position="708"/>
    </location>
</feature>
<protein>
    <submittedName>
        <fullName evidence="7">ATP synthase regulation protein NCA2-domain-containing protein</fullName>
    </submittedName>
</protein>
<dbReference type="InterPro" id="IPR013946">
    <property type="entry name" value="NCA2-like"/>
</dbReference>
<evidence type="ECO:0000313" key="7">
    <source>
        <dbReference type="EMBL" id="KAG5175532.1"/>
    </source>
</evidence>
<evidence type="ECO:0000256" key="6">
    <source>
        <dbReference type="SAM" id="MobiDB-lite"/>
    </source>
</evidence>
<dbReference type="EMBL" id="JAFCMP010000548">
    <property type="protein sequence ID" value="KAG5175532.1"/>
    <property type="molecule type" value="Genomic_DNA"/>
</dbReference>
<feature type="region of interest" description="Disordered" evidence="6">
    <location>
        <begin position="630"/>
        <end position="672"/>
    </location>
</feature>
<dbReference type="PANTHER" id="PTHR28234">
    <property type="entry name" value="NUCLEAR CONTROL OF ATPASE PROTEIN 2"/>
    <property type="match status" value="1"/>
</dbReference>
<dbReference type="Proteomes" id="UP000664859">
    <property type="component" value="Unassembled WGS sequence"/>
</dbReference>
<dbReference type="Pfam" id="PF08637">
    <property type="entry name" value="NCA2"/>
    <property type="match status" value="1"/>
</dbReference>
<dbReference type="GO" id="GO:0005741">
    <property type="term" value="C:mitochondrial outer membrane"/>
    <property type="evidence" value="ECO:0007669"/>
    <property type="project" value="TreeGrafter"/>
</dbReference>
<name>A0A835YHP7_9STRA</name>
<keyword evidence="3" id="KW-1133">Transmembrane helix</keyword>
<evidence type="ECO:0000256" key="5">
    <source>
        <dbReference type="ARBA" id="ARBA00023136"/>
    </source>
</evidence>
<keyword evidence="8" id="KW-1185">Reference proteome</keyword>
<evidence type="ECO:0000256" key="4">
    <source>
        <dbReference type="ARBA" id="ARBA00023128"/>
    </source>
</evidence>
<evidence type="ECO:0000256" key="1">
    <source>
        <dbReference type="ARBA" id="ARBA00004225"/>
    </source>
</evidence>
<dbReference type="OrthoDB" id="413313at2759"/>
<dbReference type="AlphaFoldDB" id="A0A835YHP7"/>
<organism evidence="7 8">
    <name type="scientific">Tribonema minus</name>
    <dbReference type="NCBI Taxonomy" id="303371"/>
    <lineage>
        <taxon>Eukaryota</taxon>
        <taxon>Sar</taxon>
        <taxon>Stramenopiles</taxon>
        <taxon>Ochrophyta</taxon>
        <taxon>PX clade</taxon>
        <taxon>Xanthophyceae</taxon>
        <taxon>Tribonematales</taxon>
        <taxon>Tribonemataceae</taxon>
        <taxon>Tribonema</taxon>
    </lineage>
</organism>
<sequence>MLWHQQCLCSALRHDTQLAPALDTNLTSGVAPRRAAVLRRARPALVVGALWRRRRRRRLGRRLGWRARAAAQAHADTLQLRIRATILSVGRMQAHITRMRHSYATGALDAWVHQALAIVMAHLGRLHRLRDGGGGCGDGGIGDDAASAVAACGGGDASALAAAASSLQRSARAVLSAAEARPAQTSALLGACAPAPFARRHWYLLAVGLPAAALLIMAAERRRAEIGAALRGARASLRTFVSEHISQPGRAIYDELFRNARATIDDAAALDDSSQSLRRMLEAFIRERHPGMAARDVDALVANMDMSTVSREYEKSIVTAMRSIVSGDIVRMLLIQVQFMKTKLLVLLNSMEDLMHENEFNMRVMATVPAVALAAGAYHAVRPLYYAVRRVKSRSATIIALRFTILGMERLLNLRNSGMRYYRARGGAGEFRVKSRSATIIALRFSILGMERLLNLRNSGMRYYRARGGAGDISHSATIIALRFTILGMERLLNLRNSGMRYYRARGGGGATIIALRFTMLGMERLLNLRNSGMRFYRAGGGGGGGGATIIALRCTILGMERLLNLRNSGMRCYGKLGLCYYGARKGGDATYPPVPCQEGVAPAPCGDAKYPPVFCRSPRSPHGSAALLTAIGSAPPPPPPPDGVAEGIATGAALGRPPLPPPPQQQQPRVEVTPGAVAAALEAEAARAAAADDDGSGGGGGAHAHPDGDLKTLDELDLGKLVLLAYQVRRLVGRHERRFRRDELHNLNEDLCELMGDRGIVTVGQQLSILGGRGGGTRRRAAAVAATATARGGGGDSRSGSAASGCGRWFDGCGSSSSGSGRGERQRQQQQRQHPLDLVK</sequence>